<evidence type="ECO:0000256" key="1">
    <source>
        <dbReference type="ARBA" id="ARBA00022723"/>
    </source>
</evidence>
<dbReference type="GO" id="GO:0008270">
    <property type="term" value="F:zinc ion binding"/>
    <property type="evidence" value="ECO:0007669"/>
    <property type="project" value="UniProtKB-KW"/>
</dbReference>
<dbReference type="Proteomes" id="UP000244005">
    <property type="component" value="Unassembled WGS sequence"/>
</dbReference>
<dbReference type="InterPro" id="IPR002893">
    <property type="entry name" value="Znf_MYND"/>
</dbReference>
<evidence type="ECO:0000313" key="9">
    <source>
        <dbReference type="Proteomes" id="UP000244005"/>
    </source>
</evidence>
<accession>A0A2R6X7J5</accession>
<dbReference type="AlphaFoldDB" id="A0A2R6X7J5"/>
<evidence type="ECO:0000256" key="4">
    <source>
        <dbReference type="PROSITE-ProRule" id="PRU00134"/>
    </source>
</evidence>
<feature type="coiled-coil region" evidence="5">
    <location>
        <begin position="98"/>
        <end position="132"/>
    </location>
</feature>
<keyword evidence="6" id="KW-1133">Transmembrane helix</keyword>
<evidence type="ECO:0000256" key="3">
    <source>
        <dbReference type="ARBA" id="ARBA00022833"/>
    </source>
</evidence>
<keyword evidence="6" id="KW-0812">Transmembrane</keyword>
<feature type="domain" description="MYND-type" evidence="7">
    <location>
        <begin position="143"/>
        <end position="180"/>
    </location>
</feature>
<dbReference type="PROSITE" id="PS50865">
    <property type="entry name" value="ZF_MYND_2"/>
    <property type="match status" value="1"/>
</dbReference>
<dbReference type="Gramene" id="Mp2g04010.1">
    <property type="protein sequence ID" value="Mp2g04010.1.cds"/>
    <property type="gene ID" value="Mp2g04010"/>
</dbReference>
<feature type="transmembrane region" description="Helical" evidence="6">
    <location>
        <begin position="78"/>
        <end position="98"/>
    </location>
</feature>
<sequence>MRASLLCPACPFPCILLSVRITDLRTGLLIGKLWVGSEAGGLLATAGSVSSSGNSMMRGQWMPVERAFRYMSRNIWRLVLKFLLFLFALLLSVTMGVARRARARVVSYRMQLRELRQRQTTEANDRDRAQRERVESTRRRKDCAVCLKPAKYRCARCEVPRFCSKSCRFQHWRQSHRRGGRAGASSSSARGDTE</sequence>
<evidence type="ECO:0000259" key="7">
    <source>
        <dbReference type="PROSITE" id="PS50865"/>
    </source>
</evidence>
<keyword evidence="9" id="KW-1185">Reference proteome</keyword>
<dbReference type="EMBL" id="KZ772703">
    <property type="protein sequence ID" value="PTQ42076.1"/>
    <property type="molecule type" value="Genomic_DNA"/>
</dbReference>
<keyword evidence="3" id="KW-0862">Zinc</keyword>
<gene>
    <name evidence="8" type="ORF">MARPO_0031s0057</name>
</gene>
<evidence type="ECO:0000256" key="6">
    <source>
        <dbReference type="SAM" id="Phobius"/>
    </source>
</evidence>
<protein>
    <recommendedName>
        <fullName evidence="7">MYND-type domain-containing protein</fullName>
    </recommendedName>
</protein>
<keyword evidence="2 4" id="KW-0863">Zinc-finger</keyword>
<proteinExistence type="predicted"/>
<dbReference type="OrthoDB" id="341421at2759"/>
<reference evidence="9" key="1">
    <citation type="journal article" date="2017" name="Cell">
        <title>Insights into land plant evolution garnered from the Marchantia polymorpha genome.</title>
        <authorList>
            <person name="Bowman J.L."/>
            <person name="Kohchi T."/>
            <person name="Yamato K.T."/>
            <person name="Jenkins J."/>
            <person name="Shu S."/>
            <person name="Ishizaki K."/>
            <person name="Yamaoka S."/>
            <person name="Nishihama R."/>
            <person name="Nakamura Y."/>
            <person name="Berger F."/>
            <person name="Adam C."/>
            <person name="Aki S.S."/>
            <person name="Althoff F."/>
            <person name="Araki T."/>
            <person name="Arteaga-Vazquez M.A."/>
            <person name="Balasubrmanian S."/>
            <person name="Barry K."/>
            <person name="Bauer D."/>
            <person name="Boehm C.R."/>
            <person name="Briginshaw L."/>
            <person name="Caballero-Perez J."/>
            <person name="Catarino B."/>
            <person name="Chen F."/>
            <person name="Chiyoda S."/>
            <person name="Chovatia M."/>
            <person name="Davies K.M."/>
            <person name="Delmans M."/>
            <person name="Demura T."/>
            <person name="Dierschke T."/>
            <person name="Dolan L."/>
            <person name="Dorantes-Acosta A.E."/>
            <person name="Eklund D.M."/>
            <person name="Florent S.N."/>
            <person name="Flores-Sandoval E."/>
            <person name="Fujiyama A."/>
            <person name="Fukuzawa H."/>
            <person name="Galik B."/>
            <person name="Grimanelli D."/>
            <person name="Grimwood J."/>
            <person name="Grossniklaus U."/>
            <person name="Hamada T."/>
            <person name="Haseloff J."/>
            <person name="Hetherington A.J."/>
            <person name="Higo A."/>
            <person name="Hirakawa Y."/>
            <person name="Hundley H.N."/>
            <person name="Ikeda Y."/>
            <person name="Inoue K."/>
            <person name="Inoue S.I."/>
            <person name="Ishida S."/>
            <person name="Jia Q."/>
            <person name="Kakita M."/>
            <person name="Kanazawa T."/>
            <person name="Kawai Y."/>
            <person name="Kawashima T."/>
            <person name="Kennedy M."/>
            <person name="Kinose K."/>
            <person name="Kinoshita T."/>
            <person name="Kohara Y."/>
            <person name="Koide E."/>
            <person name="Komatsu K."/>
            <person name="Kopischke S."/>
            <person name="Kubo M."/>
            <person name="Kyozuka J."/>
            <person name="Lagercrantz U."/>
            <person name="Lin S.S."/>
            <person name="Lindquist E."/>
            <person name="Lipzen A.M."/>
            <person name="Lu C.W."/>
            <person name="De Luna E."/>
            <person name="Martienssen R.A."/>
            <person name="Minamino N."/>
            <person name="Mizutani M."/>
            <person name="Mizutani M."/>
            <person name="Mochizuki N."/>
            <person name="Monte I."/>
            <person name="Mosher R."/>
            <person name="Nagasaki H."/>
            <person name="Nakagami H."/>
            <person name="Naramoto S."/>
            <person name="Nishitani K."/>
            <person name="Ohtani M."/>
            <person name="Okamoto T."/>
            <person name="Okumura M."/>
            <person name="Phillips J."/>
            <person name="Pollak B."/>
            <person name="Reinders A."/>
            <person name="Rovekamp M."/>
            <person name="Sano R."/>
            <person name="Sawa S."/>
            <person name="Schmid M.W."/>
            <person name="Shirakawa M."/>
            <person name="Solano R."/>
            <person name="Spunde A."/>
            <person name="Suetsugu N."/>
            <person name="Sugano S."/>
            <person name="Sugiyama A."/>
            <person name="Sun R."/>
            <person name="Suzuki Y."/>
            <person name="Takenaka M."/>
            <person name="Takezawa D."/>
            <person name="Tomogane H."/>
            <person name="Tsuzuki M."/>
            <person name="Ueda T."/>
            <person name="Umeda M."/>
            <person name="Ward J.M."/>
            <person name="Watanabe Y."/>
            <person name="Yazaki K."/>
            <person name="Yokoyama R."/>
            <person name="Yoshitake Y."/>
            <person name="Yotsui I."/>
            <person name="Zachgo S."/>
            <person name="Schmutz J."/>
        </authorList>
    </citation>
    <scope>NUCLEOTIDE SEQUENCE [LARGE SCALE GENOMIC DNA]</scope>
    <source>
        <strain evidence="9">Tak-1</strain>
    </source>
</reference>
<dbReference type="Pfam" id="PF01753">
    <property type="entry name" value="zf-MYND"/>
    <property type="match status" value="1"/>
</dbReference>
<keyword evidence="5" id="KW-0175">Coiled coil</keyword>
<evidence type="ECO:0000313" key="8">
    <source>
        <dbReference type="EMBL" id="PTQ42076.1"/>
    </source>
</evidence>
<evidence type="ECO:0000256" key="2">
    <source>
        <dbReference type="ARBA" id="ARBA00022771"/>
    </source>
</evidence>
<keyword evidence="6" id="KW-0472">Membrane</keyword>
<dbReference type="SUPFAM" id="SSF144232">
    <property type="entry name" value="HIT/MYND zinc finger-like"/>
    <property type="match status" value="1"/>
</dbReference>
<organism evidence="8 9">
    <name type="scientific">Marchantia polymorpha</name>
    <name type="common">Common liverwort</name>
    <name type="synonym">Marchantia aquatica</name>
    <dbReference type="NCBI Taxonomy" id="3197"/>
    <lineage>
        <taxon>Eukaryota</taxon>
        <taxon>Viridiplantae</taxon>
        <taxon>Streptophyta</taxon>
        <taxon>Embryophyta</taxon>
        <taxon>Marchantiophyta</taxon>
        <taxon>Marchantiopsida</taxon>
        <taxon>Marchantiidae</taxon>
        <taxon>Marchantiales</taxon>
        <taxon>Marchantiaceae</taxon>
        <taxon>Marchantia</taxon>
    </lineage>
</organism>
<evidence type="ECO:0000256" key="5">
    <source>
        <dbReference type="SAM" id="Coils"/>
    </source>
</evidence>
<name>A0A2R6X7J5_MARPO</name>
<keyword evidence="1" id="KW-0479">Metal-binding</keyword>
<dbReference type="Gene3D" id="6.10.140.2220">
    <property type="match status" value="1"/>
</dbReference>